<accession>A0AAV1HQJ8</accession>
<evidence type="ECO:0000313" key="1">
    <source>
        <dbReference type="EMBL" id="CAJ1087509.1"/>
    </source>
</evidence>
<protein>
    <submittedName>
        <fullName evidence="1">Uncharacterized protein</fullName>
    </submittedName>
</protein>
<keyword evidence="2" id="KW-1185">Reference proteome</keyword>
<dbReference type="Proteomes" id="UP001178508">
    <property type="component" value="Chromosome 24"/>
</dbReference>
<proteinExistence type="predicted"/>
<dbReference type="EMBL" id="OY660887">
    <property type="protein sequence ID" value="CAJ1087509.1"/>
    <property type="molecule type" value="Genomic_DNA"/>
</dbReference>
<gene>
    <name evidence="1" type="ORF">XNOV1_A034210</name>
</gene>
<reference evidence="1" key="1">
    <citation type="submission" date="2023-08" db="EMBL/GenBank/DDBJ databases">
        <authorList>
            <person name="Alioto T."/>
            <person name="Alioto T."/>
            <person name="Gomez Garrido J."/>
        </authorList>
    </citation>
    <scope>NUCLEOTIDE SEQUENCE</scope>
</reference>
<dbReference type="AlphaFoldDB" id="A0AAV1HQJ8"/>
<organism evidence="1 2">
    <name type="scientific">Xyrichtys novacula</name>
    <name type="common">Pearly razorfish</name>
    <name type="synonym">Hemipteronotus novacula</name>
    <dbReference type="NCBI Taxonomy" id="13765"/>
    <lineage>
        <taxon>Eukaryota</taxon>
        <taxon>Metazoa</taxon>
        <taxon>Chordata</taxon>
        <taxon>Craniata</taxon>
        <taxon>Vertebrata</taxon>
        <taxon>Euteleostomi</taxon>
        <taxon>Actinopterygii</taxon>
        <taxon>Neopterygii</taxon>
        <taxon>Teleostei</taxon>
        <taxon>Neoteleostei</taxon>
        <taxon>Acanthomorphata</taxon>
        <taxon>Eupercaria</taxon>
        <taxon>Labriformes</taxon>
        <taxon>Labridae</taxon>
        <taxon>Xyrichtys</taxon>
    </lineage>
</organism>
<evidence type="ECO:0000313" key="2">
    <source>
        <dbReference type="Proteomes" id="UP001178508"/>
    </source>
</evidence>
<name>A0AAV1HQJ8_XYRNO</name>
<sequence>MDASRSDPPRGSRRRLALTLSKLRWADRQTGRAAGNASFAGLSGPLVSGIRLLWVGVGGGGQSYTGRRGDAAPLCRRLWIQHPGNIRCV</sequence>